<feature type="binding site" evidence="7">
    <location>
        <position position="253"/>
    </location>
    <ligand>
        <name>Zn(2+)</name>
        <dbReference type="ChEBI" id="CHEBI:29105"/>
    </ligand>
</feature>
<evidence type="ECO:0000256" key="7">
    <source>
        <dbReference type="HAMAP-Rule" id="MF_00372"/>
    </source>
</evidence>
<feature type="binding site" evidence="7">
    <location>
        <position position="91"/>
    </location>
    <ligand>
        <name>4-imidazolone-5-propanoate</name>
        <dbReference type="ChEBI" id="CHEBI:77893"/>
    </ligand>
</feature>
<proteinExistence type="inferred from homology"/>
<keyword evidence="5 7" id="KW-0862">Zinc</keyword>
<comment type="similarity">
    <text evidence="7">Belongs to the metallo-dependent hydrolases superfamily. HutI family.</text>
</comment>
<evidence type="ECO:0000259" key="8">
    <source>
        <dbReference type="Pfam" id="PF01979"/>
    </source>
</evidence>
<dbReference type="EC" id="3.5.2.7" evidence="1 7"/>
<dbReference type="PANTHER" id="PTHR42752">
    <property type="entry name" value="IMIDAZOLONEPROPIONASE"/>
    <property type="match status" value="1"/>
</dbReference>
<dbReference type="EMBL" id="CP089984">
    <property type="protein sequence ID" value="WXB19073.1"/>
    <property type="molecule type" value="Genomic_DNA"/>
</dbReference>
<evidence type="ECO:0000256" key="5">
    <source>
        <dbReference type="ARBA" id="ARBA00022833"/>
    </source>
</evidence>
<dbReference type="Proteomes" id="UP001370348">
    <property type="component" value="Chromosome"/>
</dbReference>
<dbReference type="InterPro" id="IPR005920">
    <property type="entry name" value="HutI"/>
</dbReference>
<comment type="pathway">
    <text evidence="7">Amino-acid degradation; L-histidine degradation into L-glutamate; N-formimidoyl-L-glutamate from L-histidine: step 3/3.</text>
</comment>
<dbReference type="Gene3D" id="2.30.40.10">
    <property type="entry name" value="Urease, subunit C, domain 1"/>
    <property type="match status" value="1"/>
</dbReference>
<dbReference type="GO" id="GO:0050480">
    <property type="term" value="F:imidazolonepropionase activity"/>
    <property type="evidence" value="ECO:0007669"/>
    <property type="project" value="UniProtKB-EC"/>
</dbReference>
<evidence type="ECO:0000256" key="4">
    <source>
        <dbReference type="ARBA" id="ARBA00022808"/>
    </source>
</evidence>
<evidence type="ECO:0000313" key="9">
    <source>
        <dbReference type="EMBL" id="WXB19073.1"/>
    </source>
</evidence>
<keyword evidence="4 7" id="KW-0369">Histidine metabolism</keyword>
<dbReference type="InterPro" id="IPR011059">
    <property type="entry name" value="Metal-dep_hydrolase_composite"/>
</dbReference>
<evidence type="ECO:0000256" key="3">
    <source>
        <dbReference type="ARBA" id="ARBA00022801"/>
    </source>
</evidence>
<feature type="binding site" evidence="7">
    <location>
        <position position="256"/>
    </location>
    <ligand>
        <name>4-imidazolone-5-propanoate</name>
        <dbReference type="ChEBI" id="CHEBI:77893"/>
    </ligand>
</feature>
<feature type="binding site" evidence="7">
    <location>
        <position position="327"/>
    </location>
    <ligand>
        <name>Fe(3+)</name>
        <dbReference type="ChEBI" id="CHEBI:29034"/>
    </ligand>
</feature>
<dbReference type="Gene3D" id="3.20.20.140">
    <property type="entry name" value="Metal-dependent hydrolases"/>
    <property type="match status" value="1"/>
</dbReference>
<evidence type="ECO:0000256" key="1">
    <source>
        <dbReference type="ARBA" id="ARBA00012864"/>
    </source>
</evidence>
<dbReference type="RefSeq" id="WP_394828696.1">
    <property type="nucleotide sequence ID" value="NZ_CP089984.1"/>
</dbReference>
<comment type="catalytic activity">
    <reaction evidence="7">
        <text>4-imidazolone-5-propanoate + H2O = N-formimidoyl-L-glutamate</text>
        <dbReference type="Rhea" id="RHEA:23660"/>
        <dbReference type="ChEBI" id="CHEBI:15377"/>
        <dbReference type="ChEBI" id="CHEBI:58928"/>
        <dbReference type="ChEBI" id="CHEBI:77893"/>
        <dbReference type="EC" id="3.5.2.7"/>
    </reaction>
</comment>
<protein>
    <recommendedName>
        <fullName evidence="1 7">Imidazolonepropionase</fullName>
        <ecNumber evidence="1 7">3.5.2.7</ecNumber>
    </recommendedName>
    <alternativeName>
        <fullName evidence="7">Imidazolone-5-propionate hydrolase</fullName>
    </alternativeName>
</protein>
<dbReference type="NCBIfam" id="TIGR01224">
    <property type="entry name" value="hutI"/>
    <property type="match status" value="1"/>
</dbReference>
<comment type="function">
    <text evidence="7">Catalyzes the hydrolytic cleavage of the carbon-nitrogen bond in imidazolone-5-propanoate to yield N-formimidoyl-L-glutamate. It is the third step in the universal histidine degradation pathway.</text>
</comment>
<feature type="binding site" evidence="7">
    <location>
        <position position="154"/>
    </location>
    <ligand>
        <name>4-imidazolone-5-propanoate</name>
        <dbReference type="ChEBI" id="CHEBI:77893"/>
    </ligand>
</feature>
<organism evidence="9 10">
    <name type="scientific">Pendulispora albinea</name>
    <dbReference type="NCBI Taxonomy" id="2741071"/>
    <lineage>
        <taxon>Bacteria</taxon>
        <taxon>Pseudomonadati</taxon>
        <taxon>Myxococcota</taxon>
        <taxon>Myxococcia</taxon>
        <taxon>Myxococcales</taxon>
        <taxon>Sorangiineae</taxon>
        <taxon>Pendulisporaceae</taxon>
        <taxon>Pendulispora</taxon>
    </lineage>
</organism>
<name>A0ABZ2M989_9BACT</name>
<feature type="binding site" evidence="7">
    <location>
        <position position="82"/>
    </location>
    <ligand>
        <name>Fe(3+)</name>
        <dbReference type="ChEBI" id="CHEBI:29034"/>
    </ligand>
</feature>
<keyword evidence="10" id="KW-1185">Reference proteome</keyword>
<keyword evidence="2 7" id="KW-0479">Metal-binding</keyword>
<keyword evidence="3 7" id="KW-0378">Hydrolase</keyword>
<feature type="binding site" evidence="7">
    <location>
        <position position="329"/>
    </location>
    <ligand>
        <name>N-formimidoyl-L-glutamate</name>
        <dbReference type="ChEBI" id="CHEBI:58928"/>
    </ligand>
</feature>
<feature type="binding site" evidence="7">
    <location>
        <position position="331"/>
    </location>
    <ligand>
        <name>N-formimidoyl-L-glutamate</name>
        <dbReference type="ChEBI" id="CHEBI:58928"/>
    </ligand>
</feature>
<accession>A0ABZ2M989</accession>
<sequence length="420" mass="43894">MSAPSVRTPPGASPFTLVAARVVTCDESRATAGNALGALEPGAVTIADGKIAWIGPPEARDPNVPVTDVGGAVVTPGLIDAHTHLAWAGSRHGEYAVRMAGGDYEAIAKAGGGIVSTFRAVADTSPEALVELLRARLLRAAQLGVTTCEVKSGYGLLPEHELKQLRAIAACTNRPELPAVVPTFLALHALPPEARADRGGYVRRVVEELLPRVREENLAAFVDAYLDASAFQIDEGRALGEKARALGFHLRLHVGQFADIGGAELAAELGAHSVDHLEQVSGAGIAALARAGTHAVLLPIASFTLKQAPPPVAKLRAAGVPLVVASDANPGTAPTESLPLALALGVRNYDLTPEEAILGATRWAARSLDLPQRGALRRGAQADLVVWDLPHEHAIVQPWGTPRTRLVLRDGAPIFGRLSL</sequence>
<dbReference type="HAMAP" id="MF_00372">
    <property type="entry name" value="HutI"/>
    <property type="match status" value="1"/>
</dbReference>
<comment type="subcellular location">
    <subcellularLocation>
        <location evidence="7">Cytoplasm</location>
    </subcellularLocation>
</comment>
<reference evidence="9 10" key="1">
    <citation type="submission" date="2021-12" db="EMBL/GenBank/DDBJ databases">
        <title>Discovery of the Pendulisporaceae a myxobacterial family with distinct sporulation behavior and unique specialized metabolism.</title>
        <authorList>
            <person name="Garcia R."/>
            <person name="Popoff A."/>
            <person name="Bader C.D."/>
            <person name="Loehr J."/>
            <person name="Walesch S."/>
            <person name="Walt C."/>
            <person name="Boldt J."/>
            <person name="Bunk B."/>
            <person name="Haeckl F.J.F.P.J."/>
            <person name="Gunesch A.P."/>
            <person name="Birkelbach J."/>
            <person name="Nuebel U."/>
            <person name="Pietschmann T."/>
            <person name="Bach T."/>
            <person name="Mueller R."/>
        </authorList>
    </citation>
    <scope>NUCLEOTIDE SEQUENCE [LARGE SCALE GENOMIC DNA]</scope>
    <source>
        <strain evidence="9 10">MSr11954</strain>
    </source>
</reference>
<gene>
    <name evidence="7 9" type="primary">hutI</name>
    <name evidence="9" type="ORF">LZC94_17765</name>
</gene>
<feature type="binding site" evidence="7">
    <location>
        <position position="253"/>
    </location>
    <ligand>
        <name>Fe(3+)</name>
        <dbReference type="ChEBI" id="CHEBI:29034"/>
    </ligand>
</feature>
<keyword evidence="7" id="KW-0963">Cytoplasm</keyword>
<feature type="binding site" evidence="7">
    <location>
        <position position="332"/>
    </location>
    <ligand>
        <name>4-imidazolone-5-propanoate</name>
        <dbReference type="ChEBI" id="CHEBI:77893"/>
    </ligand>
</feature>
<dbReference type="SUPFAM" id="SSF51338">
    <property type="entry name" value="Composite domain of metallo-dependent hydrolases"/>
    <property type="match status" value="1"/>
</dbReference>
<feature type="domain" description="Amidohydrolase-related" evidence="8">
    <location>
        <begin position="73"/>
        <end position="394"/>
    </location>
</feature>
<feature type="binding site" evidence="7">
    <location>
        <position position="188"/>
    </location>
    <ligand>
        <name>4-imidazolone-5-propanoate</name>
        <dbReference type="ChEBI" id="CHEBI:77893"/>
    </ligand>
</feature>
<dbReference type="InterPro" id="IPR006680">
    <property type="entry name" value="Amidohydro-rel"/>
</dbReference>
<feature type="binding site" evidence="7">
    <location>
        <position position="327"/>
    </location>
    <ligand>
        <name>Zn(2+)</name>
        <dbReference type="ChEBI" id="CHEBI:29105"/>
    </ligand>
</feature>
<dbReference type="PANTHER" id="PTHR42752:SF1">
    <property type="entry name" value="IMIDAZOLONEPROPIONASE-RELATED"/>
    <property type="match status" value="1"/>
</dbReference>
<feature type="binding site" evidence="7">
    <location>
        <position position="154"/>
    </location>
    <ligand>
        <name>N-formimidoyl-L-glutamate</name>
        <dbReference type="ChEBI" id="CHEBI:58928"/>
    </ligand>
</feature>
<feature type="binding site" evidence="7">
    <location>
        <position position="84"/>
    </location>
    <ligand>
        <name>Zn(2+)</name>
        <dbReference type="ChEBI" id="CHEBI:29105"/>
    </ligand>
</feature>
<dbReference type="SUPFAM" id="SSF51556">
    <property type="entry name" value="Metallo-dependent hydrolases"/>
    <property type="match status" value="1"/>
</dbReference>
<dbReference type="Pfam" id="PF01979">
    <property type="entry name" value="Amidohydro_1"/>
    <property type="match status" value="1"/>
</dbReference>
<feature type="binding site" evidence="7">
    <location>
        <position position="84"/>
    </location>
    <ligand>
        <name>Fe(3+)</name>
        <dbReference type="ChEBI" id="CHEBI:29034"/>
    </ligand>
</feature>
<dbReference type="InterPro" id="IPR032466">
    <property type="entry name" value="Metal_Hydrolase"/>
</dbReference>
<comment type="cofactor">
    <cofactor evidence="7">
        <name>Zn(2+)</name>
        <dbReference type="ChEBI" id="CHEBI:29105"/>
    </cofactor>
    <cofactor evidence="7">
        <name>Fe(3+)</name>
        <dbReference type="ChEBI" id="CHEBI:29034"/>
    </cofactor>
    <text evidence="7">Binds 1 zinc or iron ion per subunit.</text>
</comment>
<evidence type="ECO:0000256" key="6">
    <source>
        <dbReference type="ARBA" id="ARBA00023004"/>
    </source>
</evidence>
<keyword evidence="6 7" id="KW-0408">Iron</keyword>
<evidence type="ECO:0000256" key="2">
    <source>
        <dbReference type="ARBA" id="ARBA00022723"/>
    </source>
</evidence>
<evidence type="ECO:0000313" key="10">
    <source>
        <dbReference type="Proteomes" id="UP001370348"/>
    </source>
</evidence>
<feature type="binding site" evidence="7">
    <location>
        <position position="82"/>
    </location>
    <ligand>
        <name>Zn(2+)</name>
        <dbReference type="ChEBI" id="CHEBI:29105"/>
    </ligand>
</feature>